<dbReference type="SUPFAM" id="SSF52540">
    <property type="entry name" value="P-loop containing nucleoside triphosphate hydrolases"/>
    <property type="match status" value="1"/>
</dbReference>
<dbReference type="PANTHER" id="PTHR10039">
    <property type="entry name" value="AMELOGENIN"/>
    <property type="match status" value="1"/>
</dbReference>
<accession>A0A9P4IUM0</accession>
<dbReference type="InterPro" id="IPR007111">
    <property type="entry name" value="NACHT_NTPase"/>
</dbReference>
<sequence>MNRYVANDGDVRRRDALKSTFKFIRHKRDIGVDMTDLERKQDVLQTKILIRLNKQFGHFGVSINRHTELLDNVLEKLQGCLKMIEEQNMQLDYEAKERLFQDRHRAVLDTLFFPEIVQRYEQISEAHEMTFQWIFRVEGEEKCLWNPLPAWLQSDEKMYWVSGKPGSGKSTLMRWLLGHKDTLALLKHSNEGKKVLILSHFFFSPGSSDQKTILGFGKSLLYQALKKIPRLIYALQTGPTARLTAWTVKLAIAALIDVLEAATQDGYIVLVLIDGLDECYDTAPDLLSLLDRFLNFDMLKLLISSRPHLEFQNKFRGIPCLRLQDLTRSDIRNYVGQRLQQAVSENPTTITPGELSKLIEVTTERSDGVFLWTKFAMDSVSQGICYEDPMETLLERLNELPTALEKMFAYIFSKIKPCYRETARNYFKLRIQAEKRLLVLEVVLCDTTGLLKNAKRDTTKNSLEGLTIRCDKVARRLQGIANGMLELLPFPDFTYMHKIQHPSFSLSAAKRVEFIHRSAFDYMKTLLYDVDGCHSDELIDRALTFSSISLLRLVGDPMVSFHLIETPYWIKTPHLYLSTVQYLKKYRVREAVGFNPAVFVVEMENAIEDVLAANDYNVVSSNEVQVFLQIMVRTIQNFYQTSVNWQEEEIQKSSRSVCKLVKQMSYPLEMNSFMIESGLVTLISDRLEAMTPEEATRALPSSINAFHQFQYLSDTVLPDSDDNPESSFDYLALTRFLLDLGADLHSTSFHRFDNFRIHPEVKFSLLGRTLFRTERLIATEGLDTMLELNSANLSMLELLVNHGADVVNEYIFFAFSKELYVVMNFTAFACYLSAKFAEWKSLAWSLWKKNPVVICELLIVTQHVLYDGFPLDVCFRREDVIAKTTNFTNFKDERLKARIENDQVTVLGLNAEQTDFKLGGHVVGLPCLAPLTAVMDPDRTLVCPYQPSFSDLAEFASNKTYFMKVAQVKAQEQLVTEIKKHGCVHKVLCQE</sequence>
<keyword evidence="1" id="KW-0677">Repeat</keyword>
<dbReference type="InterPro" id="IPR027417">
    <property type="entry name" value="P-loop_NTPase"/>
</dbReference>
<proteinExistence type="predicted"/>
<name>A0A9P4IUM0_9PEZI</name>
<comment type="caution">
    <text evidence="3">The sequence shown here is derived from an EMBL/GenBank/DDBJ whole genome shotgun (WGS) entry which is preliminary data.</text>
</comment>
<feature type="domain" description="NACHT" evidence="2">
    <location>
        <begin position="157"/>
        <end position="307"/>
    </location>
</feature>
<reference evidence="3" key="1">
    <citation type="journal article" date="2020" name="Stud. Mycol.">
        <title>101 Dothideomycetes genomes: a test case for predicting lifestyles and emergence of pathogens.</title>
        <authorList>
            <person name="Haridas S."/>
            <person name="Albert R."/>
            <person name="Binder M."/>
            <person name="Bloem J."/>
            <person name="Labutti K."/>
            <person name="Salamov A."/>
            <person name="Andreopoulos B."/>
            <person name="Baker S."/>
            <person name="Barry K."/>
            <person name="Bills G."/>
            <person name="Bluhm B."/>
            <person name="Cannon C."/>
            <person name="Castanera R."/>
            <person name="Culley D."/>
            <person name="Daum C."/>
            <person name="Ezra D."/>
            <person name="Gonzalez J."/>
            <person name="Henrissat B."/>
            <person name="Kuo A."/>
            <person name="Liang C."/>
            <person name="Lipzen A."/>
            <person name="Lutzoni F."/>
            <person name="Magnuson J."/>
            <person name="Mondo S."/>
            <person name="Nolan M."/>
            <person name="Ohm R."/>
            <person name="Pangilinan J."/>
            <person name="Park H.-J."/>
            <person name="Ramirez L."/>
            <person name="Alfaro M."/>
            <person name="Sun H."/>
            <person name="Tritt A."/>
            <person name="Yoshinaga Y."/>
            <person name="Zwiers L.-H."/>
            <person name="Turgeon B."/>
            <person name="Goodwin S."/>
            <person name="Spatafora J."/>
            <person name="Crous P."/>
            <person name="Grigoriev I."/>
        </authorList>
    </citation>
    <scope>NUCLEOTIDE SEQUENCE</scope>
    <source>
        <strain evidence="3">CBS 260.36</strain>
    </source>
</reference>
<dbReference type="Gene3D" id="3.40.50.300">
    <property type="entry name" value="P-loop containing nucleotide triphosphate hydrolases"/>
    <property type="match status" value="1"/>
</dbReference>
<evidence type="ECO:0000256" key="1">
    <source>
        <dbReference type="ARBA" id="ARBA00022737"/>
    </source>
</evidence>
<dbReference type="Pfam" id="PF25053">
    <property type="entry name" value="DUF7791"/>
    <property type="match status" value="1"/>
</dbReference>
<dbReference type="OrthoDB" id="443402at2759"/>
<dbReference type="PANTHER" id="PTHR10039:SF5">
    <property type="entry name" value="NACHT DOMAIN-CONTAINING PROTEIN"/>
    <property type="match status" value="1"/>
</dbReference>
<protein>
    <recommendedName>
        <fullName evidence="2">NACHT domain-containing protein</fullName>
    </recommendedName>
</protein>
<gene>
    <name evidence="3" type="ORF">K461DRAFT_283143</name>
</gene>
<dbReference type="Pfam" id="PF24883">
    <property type="entry name" value="NPHP3_N"/>
    <property type="match status" value="1"/>
</dbReference>
<evidence type="ECO:0000313" key="3">
    <source>
        <dbReference type="EMBL" id="KAF2148060.1"/>
    </source>
</evidence>
<evidence type="ECO:0000259" key="2">
    <source>
        <dbReference type="PROSITE" id="PS50837"/>
    </source>
</evidence>
<dbReference type="EMBL" id="ML996094">
    <property type="protein sequence ID" value="KAF2148060.1"/>
    <property type="molecule type" value="Genomic_DNA"/>
</dbReference>
<keyword evidence="4" id="KW-1185">Reference proteome</keyword>
<dbReference type="PROSITE" id="PS50837">
    <property type="entry name" value="NACHT"/>
    <property type="match status" value="1"/>
</dbReference>
<evidence type="ECO:0000313" key="4">
    <source>
        <dbReference type="Proteomes" id="UP000799439"/>
    </source>
</evidence>
<dbReference type="AlphaFoldDB" id="A0A9P4IUM0"/>
<dbReference type="InterPro" id="IPR056693">
    <property type="entry name" value="DUF7791"/>
</dbReference>
<dbReference type="Proteomes" id="UP000799439">
    <property type="component" value="Unassembled WGS sequence"/>
</dbReference>
<organism evidence="3 4">
    <name type="scientific">Myriangium duriaei CBS 260.36</name>
    <dbReference type="NCBI Taxonomy" id="1168546"/>
    <lineage>
        <taxon>Eukaryota</taxon>
        <taxon>Fungi</taxon>
        <taxon>Dikarya</taxon>
        <taxon>Ascomycota</taxon>
        <taxon>Pezizomycotina</taxon>
        <taxon>Dothideomycetes</taxon>
        <taxon>Dothideomycetidae</taxon>
        <taxon>Myriangiales</taxon>
        <taxon>Myriangiaceae</taxon>
        <taxon>Myriangium</taxon>
    </lineage>
</organism>
<dbReference type="InterPro" id="IPR056884">
    <property type="entry name" value="NPHP3-like_N"/>
</dbReference>